<dbReference type="InterPro" id="IPR008622">
    <property type="entry name" value="FliT"/>
</dbReference>
<organism evidence="6">
    <name type="scientific">Mizugakiibacter sediminis</name>
    <dbReference type="NCBI Taxonomy" id="1475481"/>
    <lineage>
        <taxon>Bacteria</taxon>
        <taxon>Pseudomonadati</taxon>
        <taxon>Pseudomonadota</taxon>
        <taxon>Gammaproteobacteria</taxon>
        <taxon>Lysobacterales</taxon>
        <taxon>Rhodanobacteraceae</taxon>
        <taxon>Mizugakiibacter</taxon>
    </lineage>
</organism>
<keyword evidence="2" id="KW-0963">Cytoplasm</keyword>
<dbReference type="EMBL" id="DF970155">
    <property type="protein sequence ID" value="GAP65254.1"/>
    <property type="molecule type" value="Genomic_DNA"/>
</dbReference>
<evidence type="ECO:0000313" key="6">
    <source>
        <dbReference type="EMBL" id="GAP65254.1"/>
    </source>
</evidence>
<proteinExistence type="predicted"/>
<evidence type="ECO:0000256" key="2">
    <source>
        <dbReference type="ARBA" id="ARBA00022490"/>
    </source>
</evidence>
<name>A0A0K8QKA8_9GAMM</name>
<evidence type="ECO:0000256" key="4">
    <source>
        <dbReference type="ARBA" id="ARBA00023186"/>
    </source>
</evidence>
<gene>
    <name evidence="6" type="ORF">MBSD_n0543</name>
</gene>
<evidence type="ECO:0000256" key="1">
    <source>
        <dbReference type="ARBA" id="ARBA00004514"/>
    </source>
</evidence>
<protein>
    <recommendedName>
        <fullName evidence="5">Flagellar protein FliT</fullName>
    </recommendedName>
</protein>
<dbReference type="STRING" id="1475481.GCA_000953855_00552"/>
<dbReference type="Pfam" id="PF05400">
    <property type="entry name" value="FliT"/>
    <property type="match status" value="1"/>
</dbReference>
<accession>A0A0K8QKA8</accession>
<sequence>MSADALRDLDGGLRLSRAMLALARGGDWARLAELQAERARLLRHDGALPAEAAPLLRELLAVNAELDACVSAARDAAAREWDAARRGRQGTDAYLQAARPPR</sequence>
<dbReference type="GO" id="GO:0044781">
    <property type="term" value="P:bacterial-type flagellum organization"/>
    <property type="evidence" value="ECO:0007669"/>
    <property type="project" value="UniProtKB-KW"/>
</dbReference>
<evidence type="ECO:0000256" key="5">
    <source>
        <dbReference type="ARBA" id="ARBA00093797"/>
    </source>
</evidence>
<dbReference type="AlphaFoldDB" id="A0A0K8QKA8"/>
<keyword evidence="3" id="KW-1005">Bacterial flagellum biogenesis</keyword>
<evidence type="ECO:0000313" key="7">
    <source>
        <dbReference type="Proteomes" id="UP000253740"/>
    </source>
</evidence>
<keyword evidence="4" id="KW-0143">Chaperone</keyword>
<dbReference type="Gene3D" id="1.20.58.380">
    <property type="entry name" value="Flagellar protein flit"/>
    <property type="match status" value="1"/>
</dbReference>
<evidence type="ECO:0000256" key="3">
    <source>
        <dbReference type="ARBA" id="ARBA00022795"/>
    </source>
</evidence>
<keyword evidence="7" id="KW-1185">Reference proteome</keyword>
<dbReference type="RefSeq" id="WP_062534860.1">
    <property type="nucleotide sequence ID" value="NZ_DF970155.1"/>
</dbReference>
<comment type="subcellular location">
    <subcellularLocation>
        <location evidence="1">Cytoplasm</location>
        <location evidence="1">Cytosol</location>
    </subcellularLocation>
</comment>
<dbReference type="Proteomes" id="UP000253740">
    <property type="component" value="Unassembled WGS sequence"/>
</dbReference>
<reference evidence="6" key="1">
    <citation type="submission" date="2015-08" db="EMBL/GenBank/DDBJ databases">
        <title>Complete DNA Sequence of Pseudomonas syringae pv. actinidiae, the Causal Agent of Kiwifruit Canker Disease.</title>
        <authorList>
            <person name="Rikkerink E.H.A."/>
            <person name="Fineran P.C."/>
        </authorList>
    </citation>
    <scope>NUCLEOTIDE SEQUENCE</scope>
    <source>
        <strain evidence="6">SkMP5</strain>
    </source>
</reference>